<evidence type="ECO:0000256" key="1">
    <source>
        <dbReference type="SAM" id="Phobius"/>
    </source>
</evidence>
<feature type="transmembrane region" description="Helical" evidence="1">
    <location>
        <begin position="89"/>
        <end position="109"/>
    </location>
</feature>
<name>A0A6C0CWW6_9ZZZZ</name>
<accession>A0A6C0CWW6</accession>
<protein>
    <submittedName>
        <fullName evidence="2">Uncharacterized protein</fullName>
    </submittedName>
</protein>
<feature type="transmembrane region" description="Helical" evidence="1">
    <location>
        <begin position="48"/>
        <end position="69"/>
    </location>
</feature>
<organism evidence="2">
    <name type="scientific">viral metagenome</name>
    <dbReference type="NCBI Taxonomy" id="1070528"/>
    <lineage>
        <taxon>unclassified sequences</taxon>
        <taxon>metagenomes</taxon>
        <taxon>organismal metagenomes</taxon>
    </lineage>
</organism>
<keyword evidence="1" id="KW-1133">Transmembrane helix</keyword>
<feature type="transmembrane region" description="Helical" evidence="1">
    <location>
        <begin position="20"/>
        <end position="36"/>
    </location>
</feature>
<dbReference type="AlphaFoldDB" id="A0A6C0CWW6"/>
<sequence length="112" mass="12673">MDSSFSNLYQKFCDDTKTSFYLNIAAVGIIFLLLTRKQNTFTSHIGRLITIILLGACLLINIRSSSSLLDWKNMGSLLLNPSLAEIRNNLLLNCVYCILVFIFIVYLVGEFI</sequence>
<dbReference type="EMBL" id="MN739501">
    <property type="protein sequence ID" value="QHT08811.1"/>
    <property type="molecule type" value="Genomic_DNA"/>
</dbReference>
<evidence type="ECO:0000313" key="2">
    <source>
        <dbReference type="EMBL" id="QHT08811.1"/>
    </source>
</evidence>
<keyword evidence="1" id="KW-0812">Transmembrane</keyword>
<keyword evidence="1" id="KW-0472">Membrane</keyword>
<proteinExistence type="predicted"/>
<reference evidence="2" key="1">
    <citation type="journal article" date="2020" name="Nature">
        <title>Giant virus diversity and host interactions through global metagenomics.</title>
        <authorList>
            <person name="Schulz F."/>
            <person name="Roux S."/>
            <person name="Paez-Espino D."/>
            <person name="Jungbluth S."/>
            <person name="Walsh D.A."/>
            <person name="Denef V.J."/>
            <person name="McMahon K.D."/>
            <person name="Konstantinidis K.T."/>
            <person name="Eloe-Fadrosh E.A."/>
            <person name="Kyrpides N.C."/>
            <person name="Woyke T."/>
        </authorList>
    </citation>
    <scope>NUCLEOTIDE SEQUENCE</scope>
    <source>
        <strain evidence="2">GVMAG-M-3300023109-53</strain>
    </source>
</reference>